<feature type="compositionally biased region" description="Low complexity" evidence="1">
    <location>
        <begin position="133"/>
        <end position="143"/>
    </location>
</feature>
<accession>A0A427AEB4</accession>
<gene>
    <name evidence="2" type="ORF">B296_00013727</name>
</gene>
<evidence type="ECO:0000313" key="3">
    <source>
        <dbReference type="Proteomes" id="UP000287651"/>
    </source>
</evidence>
<feature type="compositionally biased region" description="Low complexity" evidence="1">
    <location>
        <begin position="100"/>
        <end position="123"/>
    </location>
</feature>
<name>A0A427AEB4_ENSVE</name>
<evidence type="ECO:0000313" key="2">
    <source>
        <dbReference type="EMBL" id="RRT74569.1"/>
    </source>
</evidence>
<feature type="region of interest" description="Disordered" evidence="1">
    <location>
        <begin position="89"/>
        <end position="153"/>
    </location>
</feature>
<feature type="compositionally biased region" description="Polar residues" evidence="1">
    <location>
        <begin position="90"/>
        <end position="99"/>
    </location>
</feature>
<dbReference type="AlphaFoldDB" id="A0A427AEB4"/>
<protein>
    <submittedName>
        <fullName evidence="2">Uncharacterized protein</fullName>
    </submittedName>
</protein>
<comment type="caution">
    <text evidence="2">The sequence shown here is derived from an EMBL/GenBank/DDBJ whole genome shotgun (WGS) entry which is preliminary data.</text>
</comment>
<dbReference type="Proteomes" id="UP000287651">
    <property type="component" value="Unassembled WGS sequence"/>
</dbReference>
<reference evidence="2 3" key="1">
    <citation type="journal article" date="2014" name="Agronomy (Basel)">
        <title>A Draft Genome Sequence for Ensete ventricosum, the Drought-Tolerant Tree Against Hunger.</title>
        <authorList>
            <person name="Harrison J."/>
            <person name="Moore K.A."/>
            <person name="Paszkiewicz K."/>
            <person name="Jones T."/>
            <person name="Grant M."/>
            <person name="Ambacheew D."/>
            <person name="Muzemil S."/>
            <person name="Studholme D.J."/>
        </authorList>
    </citation>
    <scope>NUCLEOTIDE SEQUENCE [LARGE SCALE GENOMIC DNA]</scope>
</reference>
<dbReference type="EMBL" id="AMZH03002736">
    <property type="protein sequence ID" value="RRT74569.1"/>
    <property type="molecule type" value="Genomic_DNA"/>
</dbReference>
<sequence>MYRLSTFAISYHTGISISYRYEGNEPCFFTTYFSWDSAKAMVQGNSFQKKLLHLFGNAMHASESKDKSTSDYHGGPTQRASALAALSSAFGPSSNTKTTAPRPSRPSRGSQRAAAVAALSSVLTAEQKKGESETSTTRFSRSPSPGPHVTVNGTNFDPYSDAFYVAQEGHMFVPFAKCG</sequence>
<evidence type="ECO:0000256" key="1">
    <source>
        <dbReference type="SAM" id="MobiDB-lite"/>
    </source>
</evidence>
<proteinExistence type="predicted"/>
<organism evidence="2 3">
    <name type="scientific">Ensete ventricosum</name>
    <name type="common">Abyssinian banana</name>
    <name type="synonym">Musa ensete</name>
    <dbReference type="NCBI Taxonomy" id="4639"/>
    <lineage>
        <taxon>Eukaryota</taxon>
        <taxon>Viridiplantae</taxon>
        <taxon>Streptophyta</taxon>
        <taxon>Embryophyta</taxon>
        <taxon>Tracheophyta</taxon>
        <taxon>Spermatophyta</taxon>
        <taxon>Magnoliopsida</taxon>
        <taxon>Liliopsida</taxon>
        <taxon>Zingiberales</taxon>
        <taxon>Musaceae</taxon>
        <taxon>Ensete</taxon>
    </lineage>
</organism>